<comment type="caution">
    <text evidence="1">The sequence shown here is derived from an EMBL/GenBank/DDBJ whole genome shotgun (WGS) entry which is preliminary data.</text>
</comment>
<gene>
    <name evidence="1" type="ORF">BaRGS_00010639</name>
</gene>
<organism evidence="1 2">
    <name type="scientific">Batillaria attramentaria</name>
    <dbReference type="NCBI Taxonomy" id="370345"/>
    <lineage>
        <taxon>Eukaryota</taxon>
        <taxon>Metazoa</taxon>
        <taxon>Spiralia</taxon>
        <taxon>Lophotrochozoa</taxon>
        <taxon>Mollusca</taxon>
        <taxon>Gastropoda</taxon>
        <taxon>Caenogastropoda</taxon>
        <taxon>Sorbeoconcha</taxon>
        <taxon>Cerithioidea</taxon>
        <taxon>Batillariidae</taxon>
        <taxon>Batillaria</taxon>
    </lineage>
</organism>
<keyword evidence="2" id="KW-1185">Reference proteome</keyword>
<name>A0ABD0LFA6_9CAEN</name>
<proteinExistence type="predicted"/>
<reference evidence="1 2" key="1">
    <citation type="journal article" date="2023" name="Sci. Data">
        <title>Genome assembly of the Korean intertidal mud-creeper Batillaria attramentaria.</title>
        <authorList>
            <person name="Patra A.K."/>
            <person name="Ho P.T."/>
            <person name="Jun S."/>
            <person name="Lee S.J."/>
            <person name="Kim Y."/>
            <person name="Won Y.J."/>
        </authorList>
    </citation>
    <scope>NUCLEOTIDE SEQUENCE [LARGE SCALE GENOMIC DNA]</scope>
    <source>
        <strain evidence="1">Wonlab-2016</strain>
    </source>
</reference>
<sequence length="139" mass="15711">MSRRVAGEVTKFSKYGLLLRAPLTMANIKKFSWSGLAQEAREHMPILCNVIQHALPSAKQKAKRMSYRGGKWRTRQASTDEAQRVLTQRLALIACIIAFTASEKKCAFFQTVLGLQLWRNGCSKKVNTLSICIQSFMLM</sequence>
<evidence type="ECO:0000313" key="1">
    <source>
        <dbReference type="EMBL" id="KAK7498051.1"/>
    </source>
</evidence>
<accession>A0ABD0LFA6</accession>
<dbReference type="AlphaFoldDB" id="A0ABD0LFA6"/>
<dbReference type="EMBL" id="JACVVK020000053">
    <property type="protein sequence ID" value="KAK7498051.1"/>
    <property type="molecule type" value="Genomic_DNA"/>
</dbReference>
<dbReference type="Proteomes" id="UP001519460">
    <property type="component" value="Unassembled WGS sequence"/>
</dbReference>
<protein>
    <submittedName>
        <fullName evidence="1">Uncharacterized protein</fullName>
    </submittedName>
</protein>
<evidence type="ECO:0000313" key="2">
    <source>
        <dbReference type="Proteomes" id="UP001519460"/>
    </source>
</evidence>